<dbReference type="SMART" id="SM00304">
    <property type="entry name" value="HAMP"/>
    <property type="match status" value="2"/>
</dbReference>
<dbReference type="FunFam" id="1.10.287.950:FF:000001">
    <property type="entry name" value="Methyl-accepting chemotaxis sensory transducer"/>
    <property type="match status" value="1"/>
</dbReference>
<comment type="similarity">
    <text evidence="4">Belongs to the methyl-accepting chemotaxis (MCP) protein family.</text>
</comment>
<dbReference type="SMART" id="SM00283">
    <property type="entry name" value="MA"/>
    <property type="match status" value="1"/>
</dbReference>
<dbReference type="SUPFAM" id="SSF58104">
    <property type="entry name" value="Methyl-accepting chemotaxis protein (MCP) signaling domain"/>
    <property type="match status" value="1"/>
</dbReference>
<feature type="domain" description="T-SNARE coiled-coil homology" evidence="8">
    <location>
        <begin position="470"/>
        <end position="510"/>
    </location>
</feature>
<dbReference type="Pfam" id="PF00015">
    <property type="entry name" value="MCPsignal"/>
    <property type="match status" value="1"/>
</dbReference>
<evidence type="ECO:0000259" key="9">
    <source>
        <dbReference type="PROSITE" id="PS50885"/>
    </source>
</evidence>
<keyword evidence="6" id="KW-0472">Membrane</keyword>
<name>A0A3B0XJR9_9ZZZZ</name>
<protein>
    <submittedName>
        <fullName evidence="10">Methyl-accepting chemotaxis sensor/transducer protein</fullName>
    </submittedName>
</protein>
<dbReference type="EMBL" id="UOFI01000135">
    <property type="protein sequence ID" value="VAW68655.1"/>
    <property type="molecule type" value="Genomic_DNA"/>
</dbReference>
<evidence type="ECO:0000256" key="3">
    <source>
        <dbReference type="ARBA" id="ARBA00023224"/>
    </source>
</evidence>
<feature type="domain" description="HAMP" evidence="9">
    <location>
        <begin position="217"/>
        <end position="269"/>
    </location>
</feature>
<dbReference type="AlphaFoldDB" id="A0A3B0XJR9"/>
<evidence type="ECO:0000256" key="5">
    <source>
        <dbReference type="SAM" id="MobiDB-lite"/>
    </source>
</evidence>
<evidence type="ECO:0000256" key="6">
    <source>
        <dbReference type="SAM" id="Phobius"/>
    </source>
</evidence>
<dbReference type="InterPro" id="IPR003660">
    <property type="entry name" value="HAMP_dom"/>
</dbReference>
<feature type="compositionally biased region" description="Polar residues" evidence="5">
    <location>
        <begin position="329"/>
        <end position="339"/>
    </location>
</feature>
<dbReference type="InterPro" id="IPR000727">
    <property type="entry name" value="T_SNARE_dom"/>
</dbReference>
<evidence type="ECO:0000259" key="8">
    <source>
        <dbReference type="PROSITE" id="PS50192"/>
    </source>
</evidence>
<evidence type="ECO:0000256" key="4">
    <source>
        <dbReference type="ARBA" id="ARBA00029447"/>
    </source>
</evidence>
<feature type="domain" description="Methyl-accepting transducer" evidence="7">
    <location>
        <begin position="274"/>
        <end position="510"/>
    </location>
</feature>
<evidence type="ECO:0000313" key="10">
    <source>
        <dbReference type="EMBL" id="VAW68655.1"/>
    </source>
</evidence>
<proteinExistence type="inferred from homology"/>
<feature type="transmembrane region" description="Helical" evidence="6">
    <location>
        <begin position="189"/>
        <end position="216"/>
    </location>
</feature>
<reference evidence="10" key="1">
    <citation type="submission" date="2018-06" db="EMBL/GenBank/DDBJ databases">
        <authorList>
            <person name="Zhirakovskaya E."/>
        </authorList>
    </citation>
    <scope>NUCLEOTIDE SEQUENCE</scope>
</reference>
<dbReference type="PROSITE" id="PS50111">
    <property type="entry name" value="CHEMOTAXIS_TRANSDUC_2"/>
    <property type="match status" value="1"/>
</dbReference>
<keyword evidence="2" id="KW-1003">Cell membrane</keyword>
<dbReference type="InterPro" id="IPR004089">
    <property type="entry name" value="MCPsignal_dom"/>
</dbReference>
<evidence type="ECO:0000259" key="7">
    <source>
        <dbReference type="PROSITE" id="PS50111"/>
    </source>
</evidence>
<gene>
    <name evidence="10" type="ORF">MNBD_GAMMA09-2068</name>
</gene>
<dbReference type="CDD" id="cd06225">
    <property type="entry name" value="HAMP"/>
    <property type="match status" value="1"/>
</dbReference>
<dbReference type="PANTHER" id="PTHR32089:SF120">
    <property type="entry name" value="METHYL-ACCEPTING CHEMOTAXIS PROTEIN TLPQ"/>
    <property type="match status" value="1"/>
</dbReference>
<evidence type="ECO:0000256" key="1">
    <source>
        <dbReference type="ARBA" id="ARBA00004429"/>
    </source>
</evidence>
<keyword evidence="3" id="KW-0807">Transducer</keyword>
<feature type="transmembrane region" description="Helical" evidence="6">
    <location>
        <begin position="20"/>
        <end position="40"/>
    </location>
</feature>
<sequence length="546" mass="58780">MGVFSDLSGFISKMGLALKFSLITGATLIFLLSISAVITLQQQSSSLDDLMDSSKEIMRETSEKQSFADKENEKIKANQLIKLLAQIAPSAIAEFNLTGLLNYANVAVEDPDISYVSFYDKEGNQLIESGDRNEAADDALLVSPITYEDEIFGKVELGYNHMRDKAREKENNSNAEKNFTKMTLSKENAYNHILTSQIILSLFIAFIAVSVIFIIAKSLTRPLNTAITVANQIASGDLTAQFEIKSKDETGQLLLAIKTMLEKLQLMVVHINGTTSELGVTVDQMSNVSKSTAKGTSAQLKETGMLAAAMTQMSSSVQEVANNAADASKSAQNASQETGNGKRVVQDNIRIINSLAEQVGSASNVIEELQLQSNTIGSVLDVIRGIAEQTNLLALNAAIEAARAGDQGRGFAVVADEVRTLAGRTQQATDEIRNMIEKLQDGSENAVRVMTLCQEQAGTAVKQTADAGNTLESIDGAISIISDMNIQIASAVNEQGHAASEIEKNIYNITAVSERTVEGTNVLESANDDLRTVSSKLTELINQFTT</sequence>
<dbReference type="PROSITE" id="PS50192">
    <property type="entry name" value="T_SNARE"/>
    <property type="match status" value="1"/>
</dbReference>
<keyword evidence="6" id="KW-1133">Transmembrane helix</keyword>
<dbReference type="Pfam" id="PF00672">
    <property type="entry name" value="HAMP"/>
    <property type="match status" value="1"/>
</dbReference>
<dbReference type="PANTHER" id="PTHR32089">
    <property type="entry name" value="METHYL-ACCEPTING CHEMOTAXIS PROTEIN MCPB"/>
    <property type="match status" value="1"/>
</dbReference>
<dbReference type="PROSITE" id="PS50885">
    <property type="entry name" value="HAMP"/>
    <property type="match status" value="1"/>
</dbReference>
<comment type="subcellular location">
    <subcellularLocation>
        <location evidence="1">Cell inner membrane</location>
        <topology evidence="1">Multi-pass membrane protein</topology>
    </subcellularLocation>
</comment>
<keyword evidence="2" id="KW-0997">Cell inner membrane</keyword>
<organism evidence="10">
    <name type="scientific">hydrothermal vent metagenome</name>
    <dbReference type="NCBI Taxonomy" id="652676"/>
    <lineage>
        <taxon>unclassified sequences</taxon>
        <taxon>metagenomes</taxon>
        <taxon>ecological metagenomes</taxon>
    </lineage>
</organism>
<accession>A0A3B0XJR9</accession>
<keyword evidence="6" id="KW-0812">Transmembrane</keyword>
<evidence type="ECO:0000256" key="2">
    <source>
        <dbReference type="ARBA" id="ARBA00022519"/>
    </source>
</evidence>
<dbReference type="GO" id="GO:0005886">
    <property type="term" value="C:plasma membrane"/>
    <property type="evidence" value="ECO:0007669"/>
    <property type="project" value="UniProtKB-SubCell"/>
</dbReference>
<dbReference type="Gene3D" id="1.10.287.950">
    <property type="entry name" value="Methyl-accepting chemotaxis protein"/>
    <property type="match status" value="1"/>
</dbReference>
<dbReference type="CDD" id="cd11386">
    <property type="entry name" value="MCP_signal"/>
    <property type="match status" value="1"/>
</dbReference>
<feature type="region of interest" description="Disordered" evidence="5">
    <location>
        <begin position="321"/>
        <end position="341"/>
    </location>
</feature>
<dbReference type="GO" id="GO:0007165">
    <property type="term" value="P:signal transduction"/>
    <property type="evidence" value="ECO:0007669"/>
    <property type="project" value="UniProtKB-KW"/>
</dbReference>